<feature type="region of interest" description="Disordered" evidence="2">
    <location>
        <begin position="134"/>
        <end position="160"/>
    </location>
</feature>
<comment type="caution">
    <text evidence="4">The sequence shown here is derived from an EMBL/GenBank/DDBJ whole genome shotgun (WGS) entry which is preliminary data.</text>
</comment>
<name>A0A2V0NTI2_9CHLO</name>
<sequence>MAQPLTVESLMELLGARAMGAAVSTAGEVTAPRFSGPLLAPAPTLAGDAESQLALALASALAAPTAGAAPLAPAMAAPSLPLPEALARRLAERLATRLCEQPQQPQQPLPYLPPAAAPLPLPLPRLDLSQLPSAASTGTAARFSPGEWGPSHSDGSPDAGASRVYIERVATAQELAARLDRTRAKNRAAQQRFRARQRAEVGELKQRQAELEGELRLAAGDVEGLRRQCDYLRALAKEQLDALHQWAPPEVVSHLQARHMALAVASPTPDLPLAAAAIFAPPRAGPGPSPHCDAPAGGAAAAATPPAAGVGPR</sequence>
<dbReference type="SUPFAM" id="SSF57959">
    <property type="entry name" value="Leucine zipper domain"/>
    <property type="match status" value="1"/>
</dbReference>
<evidence type="ECO:0000259" key="3">
    <source>
        <dbReference type="PROSITE" id="PS50217"/>
    </source>
</evidence>
<feature type="coiled-coil region" evidence="1">
    <location>
        <begin position="172"/>
        <end position="214"/>
    </location>
</feature>
<evidence type="ECO:0000313" key="5">
    <source>
        <dbReference type="Proteomes" id="UP000247498"/>
    </source>
</evidence>
<dbReference type="EMBL" id="BDRX01000021">
    <property type="protein sequence ID" value="GBF90944.1"/>
    <property type="molecule type" value="Genomic_DNA"/>
</dbReference>
<dbReference type="Proteomes" id="UP000247498">
    <property type="component" value="Unassembled WGS sequence"/>
</dbReference>
<evidence type="ECO:0000256" key="1">
    <source>
        <dbReference type="SAM" id="Coils"/>
    </source>
</evidence>
<dbReference type="InterPro" id="IPR046347">
    <property type="entry name" value="bZIP_sf"/>
</dbReference>
<evidence type="ECO:0000313" key="4">
    <source>
        <dbReference type="EMBL" id="GBF90944.1"/>
    </source>
</evidence>
<reference evidence="4 5" key="1">
    <citation type="journal article" date="2018" name="Sci. Rep.">
        <title>Raphidocelis subcapitata (=Pseudokirchneriella subcapitata) provides an insight into genome evolution and environmental adaptations in the Sphaeropleales.</title>
        <authorList>
            <person name="Suzuki S."/>
            <person name="Yamaguchi H."/>
            <person name="Nakajima N."/>
            <person name="Kawachi M."/>
        </authorList>
    </citation>
    <scope>NUCLEOTIDE SEQUENCE [LARGE SCALE GENOMIC DNA]</scope>
    <source>
        <strain evidence="4 5">NIES-35</strain>
    </source>
</reference>
<keyword evidence="1" id="KW-0175">Coiled coil</keyword>
<dbReference type="InParanoid" id="A0A2V0NTI2"/>
<feature type="compositionally biased region" description="Low complexity" evidence="2">
    <location>
        <begin position="294"/>
        <end position="313"/>
    </location>
</feature>
<evidence type="ECO:0000256" key="2">
    <source>
        <dbReference type="SAM" id="MobiDB-lite"/>
    </source>
</evidence>
<dbReference type="InterPro" id="IPR004827">
    <property type="entry name" value="bZIP"/>
</dbReference>
<keyword evidence="5" id="KW-1185">Reference proteome</keyword>
<proteinExistence type="predicted"/>
<dbReference type="AlphaFoldDB" id="A0A2V0NTI2"/>
<dbReference type="CDD" id="cd14688">
    <property type="entry name" value="bZIP_YAP"/>
    <property type="match status" value="1"/>
</dbReference>
<dbReference type="PROSITE" id="PS00036">
    <property type="entry name" value="BZIP_BASIC"/>
    <property type="match status" value="1"/>
</dbReference>
<organism evidence="4 5">
    <name type="scientific">Raphidocelis subcapitata</name>
    <dbReference type="NCBI Taxonomy" id="307507"/>
    <lineage>
        <taxon>Eukaryota</taxon>
        <taxon>Viridiplantae</taxon>
        <taxon>Chlorophyta</taxon>
        <taxon>core chlorophytes</taxon>
        <taxon>Chlorophyceae</taxon>
        <taxon>CS clade</taxon>
        <taxon>Sphaeropleales</taxon>
        <taxon>Selenastraceae</taxon>
        <taxon>Raphidocelis</taxon>
    </lineage>
</organism>
<feature type="domain" description="BZIP" evidence="3">
    <location>
        <begin position="176"/>
        <end position="239"/>
    </location>
</feature>
<protein>
    <recommendedName>
        <fullName evidence="3">BZIP domain-containing protein</fullName>
    </recommendedName>
</protein>
<gene>
    <name evidence="4" type="ORF">Rsub_03799</name>
</gene>
<feature type="region of interest" description="Disordered" evidence="2">
    <location>
        <begin position="282"/>
        <end position="313"/>
    </location>
</feature>
<dbReference type="GO" id="GO:0003700">
    <property type="term" value="F:DNA-binding transcription factor activity"/>
    <property type="evidence" value="ECO:0007669"/>
    <property type="project" value="InterPro"/>
</dbReference>
<accession>A0A2V0NTI2</accession>
<dbReference type="PROSITE" id="PS50217">
    <property type="entry name" value="BZIP"/>
    <property type="match status" value="1"/>
</dbReference>